<organism evidence="2 3">
    <name type="scientific">Parahaliea maris</name>
    <dbReference type="NCBI Taxonomy" id="2716870"/>
    <lineage>
        <taxon>Bacteria</taxon>
        <taxon>Pseudomonadati</taxon>
        <taxon>Pseudomonadota</taxon>
        <taxon>Gammaproteobacteria</taxon>
        <taxon>Cellvibrionales</taxon>
        <taxon>Halieaceae</taxon>
        <taxon>Parahaliea</taxon>
    </lineage>
</organism>
<evidence type="ECO:0000313" key="2">
    <source>
        <dbReference type="EMBL" id="TXS90682.1"/>
    </source>
</evidence>
<keyword evidence="2" id="KW-0378">Hydrolase</keyword>
<name>A0A5C8ZSY3_9GAMM</name>
<dbReference type="Pfam" id="PF12146">
    <property type="entry name" value="Hydrolase_4"/>
    <property type="match status" value="1"/>
</dbReference>
<dbReference type="EMBL" id="VRZA01000007">
    <property type="protein sequence ID" value="TXS90682.1"/>
    <property type="molecule type" value="Genomic_DNA"/>
</dbReference>
<keyword evidence="3" id="KW-1185">Reference proteome</keyword>
<accession>A0A5C8ZSY3</accession>
<evidence type="ECO:0000313" key="3">
    <source>
        <dbReference type="Proteomes" id="UP000321039"/>
    </source>
</evidence>
<gene>
    <name evidence="2" type="ORF">FV139_17020</name>
</gene>
<proteinExistence type="predicted"/>
<reference evidence="2 3" key="1">
    <citation type="submission" date="2019-08" db="EMBL/GenBank/DDBJ databases">
        <title>Parahaliea maris sp. nov., isolated from the surface seawater.</title>
        <authorList>
            <person name="Liu Y."/>
        </authorList>
    </citation>
    <scope>NUCLEOTIDE SEQUENCE [LARGE SCALE GENOMIC DNA]</scope>
    <source>
        <strain evidence="2 3">HSLHS9</strain>
    </source>
</reference>
<dbReference type="Gene3D" id="3.40.50.1820">
    <property type="entry name" value="alpha/beta hydrolase"/>
    <property type="match status" value="1"/>
</dbReference>
<protein>
    <submittedName>
        <fullName evidence="2">Alpha/beta hydrolase</fullName>
    </submittedName>
</protein>
<dbReference type="InterPro" id="IPR029058">
    <property type="entry name" value="AB_hydrolase_fold"/>
</dbReference>
<sequence>MTPEQLQQLRDSLEPFSNEAAAPQHWDGYRRYYQLEFPGIDGLDHSIGSVTSGDFTLAAQCWLQAGASHNLLLLHGYFDHVGLFGKLVDYGLSRGCNVLAYDLPGHGLSTGRPAAIDAFAHYGDSIAAVTGAVDLSQLPTWVMAQSTGAAALIDFARRYPWPFDDTVLLAPLLRPAHWAQVRLAHVLLHRFVDSVPRRFAVNSSDAEFLAFLQEDPLQPRRIPVNWVGALRAWLATLPLEDLGVGPALVIQGDCDGTVDWQYNLPQMSRLFPGCHIQQVPGAGHHLANESAGLRQRYYRAIDRYMGLQARYEPA</sequence>
<dbReference type="SUPFAM" id="SSF53474">
    <property type="entry name" value="alpha/beta-Hydrolases"/>
    <property type="match status" value="1"/>
</dbReference>
<dbReference type="AlphaFoldDB" id="A0A5C8ZSY3"/>
<dbReference type="GO" id="GO:0016787">
    <property type="term" value="F:hydrolase activity"/>
    <property type="evidence" value="ECO:0007669"/>
    <property type="project" value="UniProtKB-KW"/>
</dbReference>
<evidence type="ECO:0000259" key="1">
    <source>
        <dbReference type="Pfam" id="PF12146"/>
    </source>
</evidence>
<dbReference type="Proteomes" id="UP000321039">
    <property type="component" value="Unassembled WGS sequence"/>
</dbReference>
<feature type="domain" description="Serine aminopeptidase S33" evidence="1">
    <location>
        <begin position="70"/>
        <end position="290"/>
    </location>
</feature>
<dbReference type="InterPro" id="IPR022742">
    <property type="entry name" value="Hydrolase_4"/>
</dbReference>
<dbReference type="InterPro" id="IPR051044">
    <property type="entry name" value="MAG_DAG_Lipase"/>
</dbReference>
<dbReference type="PANTHER" id="PTHR11614">
    <property type="entry name" value="PHOSPHOLIPASE-RELATED"/>
    <property type="match status" value="1"/>
</dbReference>
<comment type="caution">
    <text evidence="2">The sequence shown here is derived from an EMBL/GenBank/DDBJ whole genome shotgun (WGS) entry which is preliminary data.</text>
</comment>